<evidence type="ECO:0000256" key="1">
    <source>
        <dbReference type="SAM" id="MobiDB-lite"/>
    </source>
</evidence>
<dbReference type="InterPro" id="IPR011011">
    <property type="entry name" value="Znf_FYVE_PHD"/>
</dbReference>
<dbReference type="AlphaFoldDB" id="A0A9W7AB78"/>
<dbReference type="InterPro" id="IPR013083">
    <property type="entry name" value="Znf_RING/FYVE/PHD"/>
</dbReference>
<comment type="caution">
    <text evidence="2">The sequence shown here is derived from an EMBL/GenBank/DDBJ whole genome shotgun (WGS) entry which is preliminary data.</text>
</comment>
<feature type="compositionally biased region" description="Basic and acidic residues" evidence="1">
    <location>
        <begin position="978"/>
        <end position="997"/>
    </location>
</feature>
<protein>
    <recommendedName>
        <fullName evidence="4">PHD-type domain-containing protein</fullName>
    </recommendedName>
</protein>
<proteinExistence type="predicted"/>
<dbReference type="OrthoDB" id="47526at2759"/>
<feature type="compositionally biased region" description="Pro residues" evidence="1">
    <location>
        <begin position="497"/>
        <end position="507"/>
    </location>
</feature>
<keyword evidence="3" id="KW-1185">Reference proteome</keyword>
<feature type="region of interest" description="Disordered" evidence="1">
    <location>
        <begin position="1055"/>
        <end position="1080"/>
    </location>
</feature>
<evidence type="ECO:0000313" key="2">
    <source>
        <dbReference type="EMBL" id="GMH66780.1"/>
    </source>
</evidence>
<feature type="region of interest" description="Disordered" evidence="1">
    <location>
        <begin position="35"/>
        <end position="56"/>
    </location>
</feature>
<feature type="compositionally biased region" description="Polar residues" evidence="1">
    <location>
        <begin position="47"/>
        <end position="56"/>
    </location>
</feature>
<feature type="region of interest" description="Disordered" evidence="1">
    <location>
        <begin position="688"/>
        <end position="729"/>
    </location>
</feature>
<dbReference type="CDD" id="cd15489">
    <property type="entry name" value="PHD_SF"/>
    <property type="match status" value="1"/>
</dbReference>
<sequence length="1173" mass="129593">MSSEIPPPQDFDDEDVNNLLSLIPAGRVNPSRAAHYASHGTLPGADGSSNNTGLSSSIDQYEQYEPKGMVAAKIPPWPSYPSIDDEIDELYDDETLQAQIPQSAEKTFSHLSGIHLLPHPGGFKAASIPIDKDYNVLNSFKSHANLGNEEWKAFGKLKDKHKIIKVSARLNGSSSRTNIIDYSALDKISSRLTSLPVSLYPPPPPTFTAAAEFPPYLRSIIKPPNFLDRKNSTRYPLEDKATWNNNLMEEGDEVRANKIVWCGFKNSGGEKKQGGTLAVYKKKKSSREVVSIVNGYRLKNAQHKKPVSIKVAIRLNGRLLVAPPPPPSTTDNGAFNAMVMVNPEAGIESASEALRKYGETYKDDPGFLRYEGSCMVPPILHGLPLDDGPVKTVCLKAGNLLPVDLNVRTKREEGETRTPLTCEVCDISEEADASLDGKVYQCAFCGLQAHLDCCYDQGLVSGVGKNKFWLCSVCDFSKSKRDHATSVQPPITATNPAPDPDPNPNPDPALTTNATTPAPIITSTTPTQLSSSSGSENNSEGVKRAVRATRLLQADGDSDNKVIVPPPDWSRPSHSCILCYHTGGAMSPYSEPGQTWQHGQMWVHEVCRIWSMHKKRVASNPDVEKCALCGVVEGQGSGSRVDDVMLRRLARCAHKDCSVTFHPMCAKIGSAQMKARMMKRLEGEEANMPARRRAPKLKKKKKKKAIVKTEFEEKVPTQDPKPPKKDTFENDENVVYEQQIRNMLGGMSEFELREARKKASRNHRERRIRREAAVASGKDYTPKLWTQALPNVPDEVLVAIQFHRGGGMTFPAEVVLENPGKYKRGKSLTIDSDYSNQPPQPQKKKDDKPPPQMSLGGDVEPEYNFELEKDGYDDDEWAEVRRDDLMRCCEWTLRVARANFSGPHEAEESSFPLVFCGLHNPDRDEGLKGWPAGGAPEGGHCFAYPTRTPPPEANAAVDKWAELFARNQSIKEKRRKERAKEAYVAKKDSTDTKDTTKVKKRKKIDSPAEEKTNFPATSNYFPQKKAKKGEEGWDSGEEELALELEILREAQLQEETRKEMKTKRRGGGATNRGGTTAVPRRAAAPNLVPQINPELNEETVVVLKSLLAVNTNASGGSAIFKAGMSSLEDTLVGLNPEFESKVLDEVGRIKKIFKANSSGAAKRKLRAILYSEC</sequence>
<organism evidence="2 3">
    <name type="scientific">Triparma strigata</name>
    <dbReference type="NCBI Taxonomy" id="1606541"/>
    <lineage>
        <taxon>Eukaryota</taxon>
        <taxon>Sar</taxon>
        <taxon>Stramenopiles</taxon>
        <taxon>Ochrophyta</taxon>
        <taxon>Bolidophyceae</taxon>
        <taxon>Parmales</taxon>
        <taxon>Triparmaceae</taxon>
        <taxon>Triparma</taxon>
    </lineage>
</organism>
<feature type="region of interest" description="Disordered" evidence="1">
    <location>
        <begin position="485"/>
        <end position="542"/>
    </location>
</feature>
<feature type="compositionally biased region" description="Basic residues" evidence="1">
    <location>
        <begin position="690"/>
        <end position="706"/>
    </location>
</feature>
<feature type="region of interest" description="Disordered" evidence="1">
    <location>
        <begin position="826"/>
        <end position="860"/>
    </location>
</feature>
<evidence type="ECO:0008006" key="4">
    <source>
        <dbReference type="Google" id="ProtNLM"/>
    </source>
</evidence>
<dbReference type="Proteomes" id="UP001165085">
    <property type="component" value="Unassembled WGS sequence"/>
</dbReference>
<feature type="compositionally biased region" description="Basic and acidic residues" evidence="1">
    <location>
        <begin position="707"/>
        <end position="728"/>
    </location>
</feature>
<gene>
    <name evidence="2" type="ORF">TrST_g7485</name>
</gene>
<accession>A0A9W7AB78</accession>
<feature type="compositionally biased region" description="Low complexity" evidence="1">
    <location>
        <begin position="508"/>
        <end position="540"/>
    </location>
</feature>
<feature type="region of interest" description="Disordered" evidence="1">
    <location>
        <begin position="971"/>
        <end position="1020"/>
    </location>
</feature>
<reference evidence="3" key="1">
    <citation type="journal article" date="2023" name="Commun. Biol.">
        <title>Genome analysis of Parmales, the sister group of diatoms, reveals the evolutionary specialization of diatoms from phago-mixotrophs to photoautotrophs.</title>
        <authorList>
            <person name="Ban H."/>
            <person name="Sato S."/>
            <person name="Yoshikawa S."/>
            <person name="Yamada K."/>
            <person name="Nakamura Y."/>
            <person name="Ichinomiya M."/>
            <person name="Sato N."/>
            <person name="Blanc-Mathieu R."/>
            <person name="Endo H."/>
            <person name="Kuwata A."/>
            <person name="Ogata H."/>
        </authorList>
    </citation>
    <scope>NUCLEOTIDE SEQUENCE [LARGE SCALE GENOMIC DNA]</scope>
    <source>
        <strain evidence="3">NIES 3701</strain>
    </source>
</reference>
<dbReference type="SUPFAM" id="SSF57903">
    <property type="entry name" value="FYVE/PHD zinc finger"/>
    <property type="match status" value="1"/>
</dbReference>
<name>A0A9W7AB78_9STRA</name>
<evidence type="ECO:0000313" key="3">
    <source>
        <dbReference type="Proteomes" id="UP001165085"/>
    </source>
</evidence>
<dbReference type="Gene3D" id="3.30.40.10">
    <property type="entry name" value="Zinc/RING finger domain, C3HC4 (zinc finger)"/>
    <property type="match status" value="1"/>
</dbReference>
<dbReference type="EMBL" id="BRXY01000112">
    <property type="protein sequence ID" value="GMH66780.1"/>
    <property type="molecule type" value="Genomic_DNA"/>
</dbReference>